<keyword evidence="2 8" id="KW-0479">Metal-binding</keyword>
<evidence type="ECO:0000256" key="6">
    <source>
        <dbReference type="ARBA" id="ARBA00052181"/>
    </source>
</evidence>
<dbReference type="AlphaFoldDB" id="A0ABC8YYG4"/>
<dbReference type="Pfam" id="PF03171">
    <property type="entry name" value="2OG-FeII_Oxy"/>
    <property type="match status" value="1"/>
</dbReference>
<dbReference type="Proteomes" id="UP001497457">
    <property type="component" value="Chromosome 17b"/>
</dbReference>
<dbReference type="InterPro" id="IPR026992">
    <property type="entry name" value="DIOX_N"/>
</dbReference>
<dbReference type="EMBL" id="OZ075127">
    <property type="protein sequence ID" value="CAL4951948.1"/>
    <property type="molecule type" value="Genomic_DNA"/>
</dbReference>
<keyword evidence="5 8" id="KW-0408">Iron</keyword>
<proteinExistence type="inferred from homology"/>
<evidence type="ECO:0000256" key="9">
    <source>
        <dbReference type="SAM" id="MobiDB-lite"/>
    </source>
</evidence>
<evidence type="ECO:0000256" key="4">
    <source>
        <dbReference type="ARBA" id="ARBA00023002"/>
    </source>
</evidence>
<dbReference type="GO" id="GO:0009686">
    <property type="term" value="P:gibberellin biosynthetic process"/>
    <property type="evidence" value="ECO:0007669"/>
    <property type="project" value="UniProtKB-ARBA"/>
</dbReference>
<dbReference type="GO" id="GO:0046872">
    <property type="term" value="F:metal ion binding"/>
    <property type="evidence" value="ECO:0007669"/>
    <property type="project" value="UniProtKB-KW"/>
</dbReference>
<protein>
    <recommendedName>
        <fullName evidence="7">gibberellin 3beta-dioxygenase</fullName>
        <ecNumber evidence="7">1.14.11.15</ecNumber>
    </recommendedName>
</protein>
<dbReference type="InterPro" id="IPR050231">
    <property type="entry name" value="Iron_ascorbate_oxido_reductase"/>
</dbReference>
<evidence type="ECO:0000259" key="10">
    <source>
        <dbReference type="PROSITE" id="PS51471"/>
    </source>
</evidence>
<feature type="domain" description="Fe2OG dioxygenase" evidence="10">
    <location>
        <begin position="206"/>
        <end position="307"/>
    </location>
</feature>
<dbReference type="GO" id="GO:0016707">
    <property type="term" value="F:gibberellin 3-beta-dioxygenase activity"/>
    <property type="evidence" value="ECO:0007669"/>
    <property type="project" value="UniProtKB-EC"/>
</dbReference>
<comment type="cofactor">
    <cofactor evidence="1">
        <name>L-ascorbate</name>
        <dbReference type="ChEBI" id="CHEBI:38290"/>
    </cofactor>
</comment>
<dbReference type="FunFam" id="2.60.120.330:FF:000013">
    <property type="entry name" value="Gibberellin 3-beta-dioxygenase 1"/>
    <property type="match status" value="1"/>
</dbReference>
<keyword evidence="4 8" id="KW-0560">Oxidoreductase</keyword>
<keyword evidence="3" id="KW-0223">Dioxygenase</keyword>
<keyword evidence="12" id="KW-1185">Reference proteome</keyword>
<dbReference type="InterPro" id="IPR027443">
    <property type="entry name" value="IPNS-like_sf"/>
</dbReference>
<comment type="similarity">
    <text evidence="8">Belongs to the iron/ascorbate-dependent oxidoreductase family.</text>
</comment>
<evidence type="ECO:0000256" key="1">
    <source>
        <dbReference type="ARBA" id="ARBA00001961"/>
    </source>
</evidence>
<dbReference type="Pfam" id="PF14226">
    <property type="entry name" value="DIOX_N"/>
    <property type="match status" value="1"/>
</dbReference>
<dbReference type="EC" id="1.14.11.15" evidence="7"/>
<gene>
    <name evidence="11" type="ORF">URODEC1_LOCUS39223</name>
</gene>
<comment type="catalytic activity">
    <reaction evidence="6">
        <text>gibberellin A20 + 2-oxoglutarate + O2 = gibberellin A1 + succinate + CO2</text>
        <dbReference type="Rhea" id="RHEA:10104"/>
        <dbReference type="ChEBI" id="CHEBI:15379"/>
        <dbReference type="ChEBI" id="CHEBI:16526"/>
        <dbReference type="ChEBI" id="CHEBI:16810"/>
        <dbReference type="ChEBI" id="CHEBI:30031"/>
        <dbReference type="ChEBI" id="CHEBI:58524"/>
        <dbReference type="ChEBI" id="CHEBI:58526"/>
        <dbReference type="EC" id="1.14.11.15"/>
    </reaction>
</comment>
<evidence type="ECO:0000256" key="2">
    <source>
        <dbReference type="ARBA" id="ARBA00022723"/>
    </source>
</evidence>
<dbReference type="PROSITE" id="PS51471">
    <property type="entry name" value="FE2OG_OXY"/>
    <property type="match status" value="1"/>
</dbReference>
<accession>A0ABC8YYG4</accession>
<sequence>MPTPSHLNNPHYFDFRAARRVPESHAWPGLDDHPVVDGGGGSSPDDAVPVVDLREPPAAAAARVARAAEQWGAFLLTGHGVAGELLARVEERIACMFALPAADKLRAVRGPGDACGYGSPPISSFFSKYMWSEGYTFSPASLRRDLRKLWPKAGDDYASFCDVMEEFHKEMRALADRLLELFLRALGLTADQVAAVEAERRIAETMTATMHLNWYPRCPDPRRALGLIAHTDSGFFTFVLQSLVPGLQLFRHGPDRWVAVPAVPGAFVVNVGDLFHILTNGRFHSVYHRAVVNRDMDRISLGYFVGPPPQAKVAPLPEAVPPGRAPAYRAVTWPEYMGVRKKAFTTGASALKMVATAAAASDSDNTTVATAAAAVHQPPLVVSS</sequence>
<evidence type="ECO:0000256" key="5">
    <source>
        <dbReference type="ARBA" id="ARBA00023004"/>
    </source>
</evidence>
<dbReference type="SUPFAM" id="SSF51197">
    <property type="entry name" value="Clavaminate synthase-like"/>
    <property type="match status" value="1"/>
</dbReference>
<feature type="region of interest" description="Disordered" evidence="9">
    <location>
        <begin position="26"/>
        <end position="47"/>
    </location>
</feature>
<reference evidence="12" key="1">
    <citation type="submission" date="2024-06" db="EMBL/GenBank/DDBJ databases">
        <authorList>
            <person name="Ryan C."/>
        </authorList>
    </citation>
    <scope>NUCLEOTIDE SEQUENCE [LARGE SCALE GENOMIC DNA]</scope>
</reference>
<evidence type="ECO:0000256" key="7">
    <source>
        <dbReference type="ARBA" id="ARBA00066695"/>
    </source>
</evidence>
<evidence type="ECO:0000256" key="8">
    <source>
        <dbReference type="RuleBase" id="RU003682"/>
    </source>
</evidence>
<dbReference type="InterPro" id="IPR044861">
    <property type="entry name" value="IPNS-like_FE2OG_OXY"/>
</dbReference>
<reference evidence="11 12" key="2">
    <citation type="submission" date="2024-10" db="EMBL/GenBank/DDBJ databases">
        <authorList>
            <person name="Ryan C."/>
        </authorList>
    </citation>
    <scope>NUCLEOTIDE SEQUENCE [LARGE SCALE GENOMIC DNA]</scope>
</reference>
<name>A0ABC8YYG4_9POAL</name>
<evidence type="ECO:0000313" key="12">
    <source>
        <dbReference type="Proteomes" id="UP001497457"/>
    </source>
</evidence>
<dbReference type="PANTHER" id="PTHR47990">
    <property type="entry name" value="2-OXOGLUTARATE (2OG) AND FE(II)-DEPENDENT OXYGENASE SUPERFAMILY PROTEIN-RELATED"/>
    <property type="match status" value="1"/>
</dbReference>
<organism evidence="11 12">
    <name type="scientific">Urochloa decumbens</name>
    <dbReference type="NCBI Taxonomy" id="240449"/>
    <lineage>
        <taxon>Eukaryota</taxon>
        <taxon>Viridiplantae</taxon>
        <taxon>Streptophyta</taxon>
        <taxon>Embryophyta</taxon>
        <taxon>Tracheophyta</taxon>
        <taxon>Spermatophyta</taxon>
        <taxon>Magnoliopsida</taxon>
        <taxon>Liliopsida</taxon>
        <taxon>Poales</taxon>
        <taxon>Poaceae</taxon>
        <taxon>PACMAD clade</taxon>
        <taxon>Panicoideae</taxon>
        <taxon>Panicodae</taxon>
        <taxon>Paniceae</taxon>
        <taxon>Melinidinae</taxon>
        <taxon>Urochloa</taxon>
    </lineage>
</organism>
<evidence type="ECO:0000256" key="3">
    <source>
        <dbReference type="ARBA" id="ARBA00022964"/>
    </source>
</evidence>
<dbReference type="Gene3D" id="2.60.120.330">
    <property type="entry name" value="B-lactam Antibiotic, Isopenicillin N Synthase, Chain"/>
    <property type="match status" value="1"/>
</dbReference>
<evidence type="ECO:0000313" key="11">
    <source>
        <dbReference type="EMBL" id="CAL4951948.1"/>
    </source>
</evidence>
<dbReference type="InterPro" id="IPR005123">
    <property type="entry name" value="Oxoglu/Fe-dep_dioxygenase_dom"/>
</dbReference>